<dbReference type="OrthoDB" id="7605at2157"/>
<accession>K0BAY5</accession>
<dbReference type="RefSeq" id="WP_014965026.1">
    <property type="nucleotide sequence ID" value="NC_018656.1"/>
</dbReference>
<sequence length="83" mass="9959">MDSCDRRVRSYKNGKTFDQCRDAAESMNPDFKRHIEEHGRVLWSEILDMVDHDEITYKLTLKFLRRDGYDIGNHKIPEVKKFI</sequence>
<keyword evidence="2" id="KW-1185">Reference proteome</keyword>
<name>K0BAY5_9ARCH</name>
<dbReference type="PATRIC" id="fig|1229909.8.peg.916"/>
<dbReference type="HOGENOM" id="CLU_2461623_0_0_2"/>
<evidence type="ECO:0000313" key="1">
    <source>
        <dbReference type="EMBL" id="AFS82654.1"/>
    </source>
</evidence>
<reference evidence="1 2" key="1">
    <citation type="journal article" date="2012" name="J. Bacteriol.">
        <title>Draft Genome Sequence of an Ammonia-Oxidizing Archaeon, "Candidatus Nitrosopumilus sediminis" AR2, from Svalbard in the Arctic Circle.</title>
        <authorList>
            <person name="Park S.J."/>
            <person name="Kim J.G."/>
            <person name="Jung M.Y."/>
            <person name="Kim S.J."/>
            <person name="Cha I.T."/>
            <person name="Ghai R."/>
            <person name="Martin-Cuadrado A.B."/>
            <person name="Rodriguez-Valera F."/>
            <person name="Rhee S.K."/>
        </authorList>
    </citation>
    <scope>NUCLEOTIDE SEQUENCE [LARGE SCALE GENOMIC DNA]</scope>
    <source>
        <strain evidence="1 2">AR2</strain>
    </source>
</reference>
<dbReference type="AlphaFoldDB" id="K0BAY5"/>
<dbReference type="eggNOG" id="arCOG10546">
    <property type="taxonomic scope" value="Archaea"/>
</dbReference>
<protein>
    <submittedName>
        <fullName evidence="1">Uncharacterized protein</fullName>
    </submittedName>
</protein>
<proteinExistence type="predicted"/>
<evidence type="ECO:0000313" key="2">
    <source>
        <dbReference type="Proteomes" id="UP000006100"/>
    </source>
</evidence>
<gene>
    <name evidence="1" type="ORF">NSED_04240</name>
</gene>
<dbReference type="STRING" id="1229909.NSED_04240"/>
<organism evidence="1 2">
    <name type="scientific">Candidatus Nitrosopumilus sediminis</name>
    <dbReference type="NCBI Taxonomy" id="1229909"/>
    <lineage>
        <taxon>Archaea</taxon>
        <taxon>Nitrososphaerota</taxon>
        <taxon>Nitrososphaeria</taxon>
        <taxon>Nitrosopumilales</taxon>
        <taxon>Nitrosopumilaceae</taxon>
        <taxon>Nitrosopumilus</taxon>
    </lineage>
</organism>
<dbReference type="Proteomes" id="UP000006100">
    <property type="component" value="Chromosome"/>
</dbReference>
<dbReference type="KEGG" id="nir:NSED_04240"/>
<dbReference type="GeneID" id="13697866"/>
<dbReference type="EMBL" id="CP003843">
    <property type="protein sequence ID" value="AFS82654.1"/>
    <property type="molecule type" value="Genomic_DNA"/>
</dbReference>